<evidence type="ECO:0000313" key="2">
    <source>
        <dbReference type="Proteomes" id="UP001595704"/>
    </source>
</evidence>
<dbReference type="RefSeq" id="WP_210319969.1">
    <property type="nucleotide sequence ID" value="NZ_BNCG01000125.1"/>
</dbReference>
<sequence length="133" mass="14701">MEKVALTAERDVLRAEVEALQDRLEMRHAFDGSGKRISVEPGSIPDGIACRDETIRQLDKRVDEYRAQVEAMREALAPFADVADLIDCETEGFGDDDIATLHLSGYEAARWRIGIFRTARAALAKPTGSPDDP</sequence>
<evidence type="ECO:0000313" key="1">
    <source>
        <dbReference type="EMBL" id="MFC3638857.1"/>
    </source>
</evidence>
<dbReference type="EMBL" id="JBHRYC010000081">
    <property type="protein sequence ID" value="MFC3638857.1"/>
    <property type="molecule type" value="Genomic_DNA"/>
</dbReference>
<organism evidence="1 2">
    <name type="scientific">Camelimonas fluminis</name>
    <dbReference type="NCBI Taxonomy" id="1576911"/>
    <lineage>
        <taxon>Bacteria</taxon>
        <taxon>Pseudomonadati</taxon>
        <taxon>Pseudomonadota</taxon>
        <taxon>Alphaproteobacteria</taxon>
        <taxon>Hyphomicrobiales</taxon>
        <taxon>Chelatococcaceae</taxon>
        <taxon>Camelimonas</taxon>
    </lineage>
</organism>
<protein>
    <submittedName>
        <fullName evidence="1">Uncharacterized protein</fullName>
    </submittedName>
</protein>
<reference evidence="2" key="1">
    <citation type="journal article" date="2019" name="Int. J. Syst. Evol. Microbiol.">
        <title>The Global Catalogue of Microorganisms (GCM) 10K type strain sequencing project: providing services to taxonomists for standard genome sequencing and annotation.</title>
        <authorList>
            <consortium name="The Broad Institute Genomics Platform"/>
            <consortium name="The Broad Institute Genome Sequencing Center for Infectious Disease"/>
            <person name="Wu L."/>
            <person name="Ma J."/>
        </authorList>
    </citation>
    <scope>NUCLEOTIDE SEQUENCE [LARGE SCALE GENOMIC DNA]</scope>
    <source>
        <strain evidence="2">KCTC 42282</strain>
    </source>
</reference>
<comment type="caution">
    <text evidence="1">The sequence shown here is derived from an EMBL/GenBank/DDBJ whole genome shotgun (WGS) entry which is preliminary data.</text>
</comment>
<keyword evidence="2" id="KW-1185">Reference proteome</keyword>
<dbReference type="Proteomes" id="UP001595704">
    <property type="component" value="Unassembled WGS sequence"/>
</dbReference>
<name>A0ABV7UJZ8_9HYPH</name>
<proteinExistence type="predicted"/>
<accession>A0ABV7UJZ8</accession>
<gene>
    <name evidence="1" type="ORF">ACFONL_16065</name>
</gene>